<keyword evidence="4" id="KW-1185">Reference proteome</keyword>
<dbReference type="Proteomes" id="UP000033632">
    <property type="component" value="Unassembled WGS sequence"/>
</dbReference>
<feature type="region of interest" description="Disordered" evidence="1">
    <location>
        <begin position="48"/>
        <end position="70"/>
    </location>
</feature>
<sequence length="70" mass="7125">MAGQSAYQFAALAVCAGGLASAGFLHFAPSEEDSMFIMIVCHRGAPEHSGDHDALQAQGSEIHAGGLPAL</sequence>
<accession>A0A0F5FU27</accession>
<protein>
    <submittedName>
        <fullName evidence="3">Uncharacterized protein</fullName>
    </submittedName>
</protein>
<comment type="caution">
    <text evidence="3">The sequence shown here is derived from an EMBL/GenBank/DDBJ whole genome shotgun (WGS) entry which is preliminary data.</text>
</comment>
<dbReference type="PATRIC" id="fig|443610.3.peg.4058"/>
<proteinExistence type="predicted"/>
<gene>
    <name evidence="3" type="ORF">VE25_07455</name>
</gene>
<dbReference type="AlphaFoldDB" id="A0A0F5FU27"/>
<evidence type="ECO:0000256" key="1">
    <source>
        <dbReference type="SAM" id="MobiDB-lite"/>
    </source>
</evidence>
<organism evidence="3 4">
    <name type="scientific">Devosia geojensis</name>
    <dbReference type="NCBI Taxonomy" id="443610"/>
    <lineage>
        <taxon>Bacteria</taxon>
        <taxon>Pseudomonadati</taxon>
        <taxon>Pseudomonadota</taxon>
        <taxon>Alphaproteobacteria</taxon>
        <taxon>Hyphomicrobiales</taxon>
        <taxon>Devosiaceae</taxon>
        <taxon>Devosia</taxon>
    </lineage>
</organism>
<evidence type="ECO:0000313" key="3">
    <source>
        <dbReference type="EMBL" id="KKB12379.1"/>
    </source>
</evidence>
<feature type="transmembrane region" description="Helical" evidence="2">
    <location>
        <begin position="6"/>
        <end position="28"/>
    </location>
</feature>
<reference evidence="3 4" key="1">
    <citation type="submission" date="2015-03" db="EMBL/GenBank/DDBJ databases">
        <authorList>
            <person name="Hassan Y.I."/>
            <person name="Lepp D."/>
            <person name="Li X.-Z."/>
            <person name="Zhou T."/>
        </authorList>
    </citation>
    <scope>NUCLEOTIDE SEQUENCE [LARGE SCALE GENOMIC DNA]</scope>
    <source>
        <strain evidence="3 4">BD-c194</strain>
    </source>
</reference>
<evidence type="ECO:0000256" key="2">
    <source>
        <dbReference type="SAM" id="Phobius"/>
    </source>
</evidence>
<dbReference type="EMBL" id="JZEX01000081">
    <property type="protein sequence ID" value="KKB12379.1"/>
    <property type="molecule type" value="Genomic_DNA"/>
</dbReference>
<dbReference type="STRING" id="443610.VE25_07455"/>
<keyword evidence="2" id="KW-0472">Membrane</keyword>
<evidence type="ECO:0000313" key="4">
    <source>
        <dbReference type="Proteomes" id="UP000033632"/>
    </source>
</evidence>
<keyword evidence="2" id="KW-0812">Transmembrane</keyword>
<keyword evidence="2" id="KW-1133">Transmembrane helix</keyword>
<name>A0A0F5FU27_9HYPH</name>